<dbReference type="GO" id="GO:0004672">
    <property type="term" value="F:protein kinase activity"/>
    <property type="evidence" value="ECO:0007669"/>
    <property type="project" value="InterPro"/>
</dbReference>
<feature type="region of interest" description="Disordered" evidence="4">
    <location>
        <begin position="440"/>
        <end position="463"/>
    </location>
</feature>
<name>A0A9W6ZM03_9STRA</name>
<feature type="region of interest" description="Disordered" evidence="4">
    <location>
        <begin position="346"/>
        <end position="391"/>
    </location>
</feature>
<feature type="binding site" evidence="3">
    <location>
        <position position="792"/>
    </location>
    <ligand>
        <name>ATP</name>
        <dbReference type="ChEBI" id="CHEBI:30616"/>
    </ligand>
</feature>
<dbReference type="PROSITE" id="PS00107">
    <property type="entry name" value="PROTEIN_KINASE_ATP"/>
    <property type="match status" value="1"/>
</dbReference>
<evidence type="ECO:0000256" key="3">
    <source>
        <dbReference type="PROSITE-ProRule" id="PRU10141"/>
    </source>
</evidence>
<feature type="compositionally biased region" description="Polar residues" evidence="4">
    <location>
        <begin position="528"/>
        <end position="539"/>
    </location>
</feature>
<dbReference type="Proteomes" id="UP001165122">
    <property type="component" value="Unassembled WGS sequence"/>
</dbReference>
<dbReference type="InterPro" id="IPR000719">
    <property type="entry name" value="Prot_kinase_dom"/>
</dbReference>
<dbReference type="InterPro" id="IPR011009">
    <property type="entry name" value="Kinase-like_dom_sf"/>
</dbReference>
<dbReference type="SMART" id="SM00220">
    <property type="entry name" value="S_TKc"/>
    <property type="match status" value="1"/>
</dbReference>
<dbReference type="InterPro" id="IPR008271">
    <property type="entry name" value="Ser/Thr_kinase_AS"/>
</dbReference>
<accession>A0A9W6ZM03</accession>
<keyword evidence="7" id="KW-1185">Reference proteome</keyword>
<evidence type="ECO:0000256" key="2">
    <source>
        <dbReference type="ARBA" id="ARBA00022840"/>
    </source>
</evidence>
<feature type="compositionally biased region" description="Acidic residues" evidence="4">
    <location>
        <begin position="56"/>
        <end position="68"/>
    </location>
</feature>
<feature type="region of interest" description="Disordered" evidence="4">
    <location>
        <begin position="1"/>
        <end position="159"/>
    </location>
</feature>
<reference evidence="7" key="1">
    <citation type="journal article" date="2023" name="Commun. Biol.">
        <title>Genome analysis of Parmales, the sister group of diatoms, reveals the evolutionary specialization of diatoms from phago-mixotrophs to photoautotrophs.</title>
        <authorList>
            <person name="Ban H."/>
            <person name="Sato S."/>
            <person name="Yoshikawa S."/>
            <person name="Yamada K."/>
            <person name="Nakamura Y."/>
            <person name="Ichinomiya M."/>
            <person name="Sato N."/>
            <person name="Blanc-Mathieu R."/>
            <person name="Endo H."/>
            <person name="Kuwata A."/>
            <person name="Ogata H."/>
        </authorList>
    </citation>
    <scope>NUCLEOTIDE SEQUENCE [LARGE SCALE GENOMIC DNA]</scope>
    <source>
        <strain evidence="7">NIES 3700</strain>
    </source>
</reference>
<sequence>MSGLAAALEKSEEKVRPDVAVGAAVGGRESSGSGGKKWEGHYKTFLRRFSKRSESSGDDDDDGDDGEEGISSSNGSGGGNNRRTKVEKKKRAERERRKIGDGEGDLGEMAGLGPRPVKKGGFVTRIENFLTRPGGGGGGSKRSNSSASDDLDKSLHQSSSVKSFDGIGALAQHLREVEHVEKEVVEVVADGGGEEEVEEIDIFAGWSQQSLDKNDDVMLPPDPPISPPLIASSASGNNPPVIHFNPELNDDSDSDGDSDSSSEFDESQLKKLENELITPKSGHLYSKSAAVSGENLSEISDLSGVNVAGEGKVRGGTLFEALFAGNKEAGGGGGPSEIQSAMVFEKGKGKGEKGEEELDDTRRTGNTSAPVSPQQSSTSTPTSPMNVPPPTKHMRTAFTEFHNSSKFAQDSASAFLGEESSVHQSNKFGHYFGAHGVGNTSSPGSVSSRSGSNNSVKEHFFGSNSNNNLHTGLGHSTSYTSFSSSLQSLDEDYPTLLNSSTNSYPLLLPLEDTDSWSGGGVPPLKGSPTRSRPNTNSSRTHNFIIPAVISRCGANCPMVFKMVQKGKVQHLEEGEGVGGVDVGGGGIKHTHDANNNDDEYGFYTEGEGSGMTTSVATSLGAVSSATFSPFEVLSLGHVYISQVNNIDCGVKTPVKNNMQSRFLNIYGNYLYEYTQYTSVLSAGNSNDVIPLGYACLENSKIVHVDEVSFNLSFYTRPHTSSEVVTIFVKCGDGGRKEWIVRCIERAGGLGVEDLWDLGMGEGGVLGEGRFAHVRKTLRKGEEEKTENMVAVKVIDKEEFWKRVEEGRERKDTLVRELTIQTALTYSMCHHPSYFPGVFVKLLGVFETFKHLVIEMEFVESETSDMFQLLQLRSTLSELEAADYVYNILLAVRGMQSVGIVHRDIKLANLMVVDGGEGGDGGEVEGTEGGDVFLKLGDYGMANFVGKDGLLLGRCGTPGYVAPEILRAGKNVGYGNNVDIFSTGVVMYTVLCGYEPFYGESEKELVESNKRARVLFPEEDWGRVSEEAKRLIKRMLDSNPDTRISADEALRSNWFGSCELPEAVFGGDEGEKCVVT</sequence>
<feature type="compositionally biased region" description="Basic and acidic residues" evidence="4">
    <location>
        <begin position="90"/>
        <end position="101"/>
    </location>
</feature>
<dbReference type="PROSITE" id="PS00108">
    <property type="entry name" value="PROTEIN_KINASE_ST"/>
    <property type="match status" value="1"/>
</dbReference>
<feature type="region of interest" description="Disordered" evidence="4">
    <location>
        <begin position="515"/>
        <end position="539"/>
    </location>
</feature>
<dbReference type="AlphaFoldDB" id="A0A9W6ZM03"/>
<dbReference type="PANTHER" id="PTHR24347">
    <property type="entry name" value="SERINE/THREONINE-PROTEIN KINASE"/>
    <property type="match status" value="1"/>
</dbReference>
<evidence type="ECO:0000256" key="4">
    <source>
        <dbReference type="SAM" id="MobiDB-lite"/>
    </source>
</evidence>
<dbReference type="SUPFAM" id="SSF56112">
    <property type="entry name" value="Protein kinase-like (PK-like)"/>
    <property type="match status" value="1"/>
</dbReference>
<organism evidence="6 7">
    <name type="scientific">Triparma laevis f. longispina</name>
    <dbReference type="NCBI Taxonomy" id="1714387"/>
    <lineage>
        <taxon>Eukaryota</taxon>
        <taxon>Sar</taxon>
        <taxon>Stramenopiles</taxon>
        <taxon>Ochrophyta</taxon>
        <taxon>Bolidophyceae</taxon>
        <taxon>Parmales</taxon>
        <taxon>Triparmaceae</taxon>
        <taxon>Triparma</taxon>
    </lineage>
</organism>
<dbReference type="EMBL" id="BRXW01000419">
    <property type="protein sequence ID" value="GMH52680.1"/>
    <property type="molecule type" value="Genomic_DNA"/>
</dbReference>
<feature type="domain" description="Protein kinase" evidence="5">
    <location>
        <begin position="759"/>
        <end position="1054"/>
    </location>
</feature>
<dbReference type="Gene3D" id="1.10.510.10">
    <property type="entry name" value="Transferase(Phosphotransferase) domain 1"/>
    <property type="match status" value="1"/>
</dbReference>
<protein>
    <recommendedName>
        <fullName evidence="5">Protein kinase domain-containing protein</fullName>
    </recommendedName>
</protein>
<dbReference type="OrthoDB" id="206443at2759"/>
<feature type="compositionally biased region" description="Low complexity" evidence="4">
    <location>
        <begin position="19"/>
        <end position="31"/>
    </location>
</feature>
<dbReference type="GO" id="GO:0005524">
    <property type="term" value="F:ATP binding"/>
    <property type="evidence" value="ECO:0007669"/>
    <property type="project" value="UniProtKB-UniRule"/>
</dbReference>
<evidence type="ECO:0000313" key="6">
    <source>
        <dbReference type="EMBL" id="GMH52680.1"/>
    </source>
</evidence>
<feature type="compositionally biased region" description="Low complexity" evidence="4">
    <location>
        <begin position="367"/>
        <end position="385"/>
    </location>
</feature>
<keyword evidence="2 3" id="KW-0067">ATP-binding</keyword>
<keyword evidence="1 3" id="KW-0547">Nucleotide-binding</keyword>
<evidence type="ECO:0000259" key="5">
    <source>
        <dbReference type="PROSITE" id="PS50011"/>
    </source>
</evidence>
<dbReference type="Pfam" id="PF00069">
    <property type="entry name" value="Pkinase"/>
    <property type="match status" value="1"/>
</dbReference>
<dbReference type="PROSITE" id="PS50011">
    <property type="entry name" value="PROTEIN_KINASE_DOM"/>
    <property type="match status" value="1"/>
</dbReference>
<gene>
    <name evidence="6" type="ORF">TrLO_g10386</name>
</gene>
<evidence type="ECO:0000256" key="1">
    <source>
        <dbReference type="ARBA" id="ARBA00022741"/>
    </source>
</evidence>
<feature type="region of interest" description="Disordered" evidence="4">
    <location>
        <begin position="212"/>
        <end position="269"/>
    </location>
</feature>
<feature type="compositionally biased region" description="Low complexity" evidence="4">
    <location>
        <begin position="440"/>
        <end position="455"/>
    </location>
</feature>
<dbReference type="InterPro" id="IPR017441">
    <property type="entry name" value="Protein_kinase_ATP_BS"/>
</dbReference>
<feature type="compositionally biased region" description="Acidic residues" evidence="4">
    <location>
        <begin position="248"/>
        <end position="266"/>
    </location>
</feature>
<evidence type="ECO:0000313" key="7">
    <source>
        <dbReference type="Proteomes" id="UP001165122"/>
    </source>
</evidence>
<comment type="caution">
    <text evidence="6">The sequence shown here is derived from an EMBL/GenBank/DDBJ whole genome shotgun (WGS) entry which is preliminary data.</text>
</comment>
<proteinExistence type="predicted"/>